<dbReference type="SUPFAM" id="SSF48452">
    <property type="entry name" value="TPR-like"/>
    <property type="match status" value="1"/>
</dbReference>
<evidence type="ECO:0000313" key="5">
    <source>
        <dbReference type="Proteomes" id="UP000831921"/>
    </source>
</evidence>
<dbReference type="Gene3D" id="3.30.70.2390">
    <property type="match status" value="1"/>
</dbReference>
<accession>A0ABY5MV10</accession>
<evidence type="ECO:0000313" key="4">
    <source>
        <dbReference type="EMBL" id="UUR08323.1"/>
    </source>
</evidence>
<keyword evidence="5" id="KW-1185">Reference proteome</keyword>
<proteinExistence type="predicted"/>
<feature type="repeat" description="TPR" evidence="1">
    <location>
        <begin position="73"/>
        <end position="106"/>
    </location>
</feature>
<dbReference type="PROSITE" id="PS50005">
    <property type="entry name" value="TPR"/>
    <property type="match status" value="1"/>
</dbReference>
<reference evidence="4 5" key="1">
    <citation type="submission" date="2022-05" db="EMBL/GenBank/DDBJ databases">
        <title>S8-45 Sphingomonas ultraviolaceadurans.</title>
        <authorList>
            <person name="Liu Y."/>
        </authorList>
    </citation>
    <scope>NUCLEOTIDE SEQUENCE [LARGE SCALE GENOMIC DNA]</scope>
    <source>
        <strain evidence="4 5">S8-45</strain>
    </source>
</reference>
<dbReference type="PROSITE" id="PS51257">
    <property type="entry name" value="PROKAR_LIPOPROTEIN"/>
    <property type="match status" value="1"/>
</dbReference>
<dbReference type="RefSeq" id="WP_249504101.1">
    <property type="nucleotide sequence ID" value="NZ_CP097253.1"/>
</dbReference>
<gene>
    <name evidence="4" type="ORF">M1K48_01360</name>
</gene>
<sequence>MRKILAIAVAALAASGCTNGGTLTIRPTGNALAQGAQSLQFRVNEAQAHLALGNVALASEGFRRALRDDPASVAALVGLAGCYDRMGRFDLSRLHYERALALQPTDGGILAAFAASLDRSGAKEEAGRVRTEVALRARPEGRVAPDLTALVAALDLDRSSALTEGGVLSWLSPAPQHPLVKLAQEHKAGPRLERSDLGEVILLTGKAPHWQPLPTPKLARAREVRPPLGIGSAPVRITILNAGTGEGRAAETRLRLRQLGWTGIAIANAVRALDRTELVYPAALEQEGKRLARQLKVSSQARRSDTVDRIILRLGRDSAGSAGRT</sequence>
<feature type="domain" description="LytR/CpsA/Psr regulator C-terminal" evidence="3">
    <location>
        <begin position="235"/>
        <end position="317"/>
    </location>
</feature>
<dbReference type="InterPro" id="IPR011990">
    <property type="entry name" value="TPR-like_helical_dom_sf"/>
</dbReference>
<keyword evidence="1" id="KW-0802">TPR repeat</keyword>
<evidence type="ECO:0000256" key="1">
    <source>
        <dbReference type="PROSITE-ProRule" id="PRU00339"/>
    </source>
</evidence>
<dbReference type="SMART" id="SM00028">
    <property type="entry name" value="TPR"/>
    <property type="match status" value="2"/>
</dbReference>
<evidence type="ECO:0000256" key="2">
    <source>
        <dbReference type="SAM" id="SignalP"/>
    </source>
</evidence>
<organism evidence="4 5">
    <name type="scientific">Sphingomonas glaciei</name>
    <dbReference type="NCBI Taxonomy" id="2938948"/>
    <lineage>
        <taxon>Bacteria</taxon>
        <taxon>Pseudomonadati</taxon>
        <taxon>Pseudomonadota</taxon>
        <taxon>Alphaproteobacteria</taxon>
        <taxon>Sphingomonadales</taxon>
        <taxon>Sphingomonadaceae</taxon>
        <taxon>Sphingomonas</taxon>
    </lineage>
</organism>
<dbReference type="Pfam" id="PF13432">
    <property type="entry name" value="TPR_16"/>
    <property type="match status" value="1"/>
</dbReference>
<dbReference type="Pfam" id="PF13399">
    <property type="entry name" value="LytR_C"/>
    <property type="match status" value="1"/>
</dbReference>
<feature type="signal peptide" evidence="2">
    <location>
        <begin position="1"/>
        <end position="20"/>
    </location>
</feature>
<dbReference type="InterPro" id="IPR027381">
    <property type="entry name" value="LytR/CpsA/Psr_C"/>
</dbReference>
<keyword evidence="2" id="KW-0732">Signal</keyword>
<dbReference type="Gene3D" id="1.25.40.10">
    <property type="entry name" value="Tetratricopeptide repeat domain"/>
    <property type="match status" value="1"/>
</dbReference>
<feature type="chain" id="PRO_5046329374" evidence="2">
    <location>
        <begin position="21"/>
        <end position="325"/>
    </location>
</feature>
<dbReference type="InterPro" id="IPR019734">
    <property type="entry name" value="TPR_rpt"/>
</dbReference>
<protein>
    <submittedName>
        <fullName evidence="4">LytR C-terminal domain-containing protein</fullName>
    </submittedName>
</protein>
<name>A0ABY5MV10_9SPHN</name>
<dbReference type="Proteomes" id="UP000831921">
    <property type="component" value="Chromosome"/>
</dbReference>
<dbReference type="EMBL" id="CP097253">
    <property type="protein sequence ID" value="UUR08323.1"/>
    <property type="molecule type" value="Genomic_DNA"/>
</dbReference>
<evidence type="ECO:0000259" key="3">
    <source>
        <dbReference type="Pfam" id="PF13399"/>
    </source>
</evidence>